<dbReference type="EMBL" id="JAVHNQ010000004">
    <property type="protein sequence ID" value="KAK6349560.1"/>
    <property type="molecule type" value="Genomic_DNA"/>
</dbReference>
<keyword evidence="1" id="KW-0732">Signal</keyword>
<feature type="chain" id="PRO_5043720923" description="Reelin domain-containing protein" evidence="1">
    <location>
        <begin position="24"/>
        <end position="317"/>
    </location>
</feature>
<accession>A0AAV9UUC4</accession>
<gene>
    <name evidence="2" type="ORF">TWF696_005844</name>
</gene>
<dbReference type="Proteomes" id="UP001375240">
    <property type="component" value="Unassembled WGS sequence"/>
</dbReference>
<evidence type="ECO:0000313" key="3">
    <source>
        <dbReference type="Proteomes" id="UP001375240"/>
    </source>
</evidence>
<evidence type="ECO:0000256" key="1">
    <source>
        <dbReference type="SAM" id="SignalP"/>
    </source>
</evidence>
<sequence length="317" mass="34393">MATLLPHPARLLILFHCLFLAFAAGTTYRCESQASHRFHQQGAVAACQLTLSLTGDDGVARVPNDDVSHTNGKYTALVKAIGTGKIIQGTKLLLHFAQIGARCKDGTFSDSENSIEGSLKGEANWKRGSLRARAAAVSKGPLSFISRIKRGMDAPSPQQPSQLVKRMEMMSARKGSNGDMYRLMMVSAHGVPELAPTSPKVHSMFFQRSRESMQHHFSAEDDSDLVFGNAYPTDDGHVSIMTLGVKLRGGQKSWKEFVESQKDGGTTINGLITDGITMFTTNKYVAAYFEVLNSSGGVVFNFMLFGFNSVDSSLPSS</sequence>
<protein>
    <recommendedName>
        <fullName evidence="4">Reelin domain-containing protein</fullName>
    </recommendedName>
</protein>
<reference evidence="2 3" key="1">
    <citation type="submission" date="2019-10" db="EMBL/GenBank/DDBJ databases">
        <authorList>
            <person name="Palmer J.M."/>
        </authorList>
    </citation>
    <scope>NUCLEOTIDE SEQUENCE [LARGE SCALE GENOMIC DNA]</scope>
    <source>
        <strain evidence="2 3">TWF696</strain>
    </source>
</reference>
<organism evidence="2 3">
    <name type="scientific">Orbilia brochopaga</name>
    <dbReference type="NCBI Taxonomy" id="3140254"/>
    <lineage>
        <taxon>Eukaryota</taxon>
        <taxon>Fungi</taxon>
        <taxon>Dikarya</taxon>
        <taxon>Ascomycota</taxon>
        <taxon>Pezizomycotina</taxon>
        <taxon>Orbiliomycetes</taxon>
        <taxon>Orbiliales</taxon>
        <taxon>Orbiliaceae</taxon>
        <taxon>Orbilia</taxon>
    </lineage>
</organism>
<feature type="signal peptide" evidence="1">
    <location>
        <begin position="1"/>
        <end position="23"/>
    </location>
</feature>
<name>A0AAV9UUC4_9PEZI</name>
<dbReference type="AlphaFoldDB" id="A0AAV9UUC4"/>
<evidence type="ECO:0000313" key="2">
    <source>
        <dbReference type="EMBL" id="KAK6349560.1"/>
    </source>
</evidence>
<comment type="caution">
    <text evidence="2">The sequence shown here is derived from an EMBL/GenBank/DDBJ whole genome shotgun (WGS) entry which is preliminary data.</text>
</comment>
<keyword evidence="3" id="KW-1185">Reference proteome</keyword>
<proteinExistence type="predicted"/>
<evidence type="ECO:0008006" key="4">
    <source>
        <dbReference type="Google" id="ProtNLM"/>
    </source>
</evidence>